<dbReference type="Proteomes" id="UP000295361">
    <property type="component" value="Unassembled WGS sequence"/>
</dbReference>
<evidence type="ECO:0000313" key="3">
    <source>
        <dbReference type="Proteomes" id="UP000295361"/>
    </source>
</evidence>
<organism evidence="2 3">
    <name type="scientific">Roseateles toxinivorans</name>
    <dbReference type="NCBI Taxonomy" id="270368"/>
    <lineage>
        <taxon>Bacteria</taxon>
        <taxon>Pseudomonadati</taxon>
        <taxon>Pseudomonadota</taxon>
        <taxon>Betaproteobacteria</taxon>
        <taxon>Burkholderiales</taxon>
        <taxon>Sphaerotilaceae</taxon>
        <taxon>Roseateles</taxon>
    </lineage>
</organism>
<comment type="caution">
    <text evidence="2">The sequence shown here is derived from an EMBL/GenBank/DDBJ whole genome shotgun (WGS) entry which is preliminary data.</text>
</comment>
<dbReference type="RefSeq" id="WP_133699839.1">
    <property type="nucleotide sequence ID" value="NZ_SNXS01000002.1"/>
</dbReference>
<dbReference type="InterPro" id="IPR003018">
    <property type="entry name" value="GAF"/>
</dbReference>
<dbReference type="InParanoid" id="A0A4R6QQI3"/>
<name>A0A4R6QQI3_9BURK</name>
<dbReference type="InterPro" id="IPR029016">
    <property type="entry name" value="GAF-like_dom_sf"/>
</dbReference>
<feature type="domain" description="GAF" evidence="1">
    <location>
        <begin position="23"/>
        <end position="181"/>
    </location>
</feature>
<evidence type="ECO:0000259" key="1">
    <source>
        <dbReference type="SMART" id="SM00065"/>
    </source>
</evidence>
<sequence length="191" mass="21444">MSASPFWNQVQELGISLTQERIDGRNFRQQFLLLTRERMDCSRVSLWRFREDEADRQRPLLLVCKASQHEDGSILAKERSLRADQYRDCLAALQPTGVRGSDDCLNDPPLRTLAQALLEHAGVRSLACAALLVNGRTYGLLCAEQLGQPRHWTRRQLLDLAKLARTISLQVVRGGGPHHMDAPSLPALPTP</sequence>
<dbReference type="SMART" id="SM00065">
    <property type="entry name" value="GAF"/>
    <property type="match status" value="1"/>
</dbReference>
<dbReference type="Gene3D" id="3.30.450.40">
    <property type="match status" value="1"/>
</dbReference>
<gene>
    <name evidence="2" type="ORF">DES47_102113</name>
</gene>
<proteinExistence type="predicted"/>
<dbReference type="EMBL" id="SNXS01000002">
    <property type="protein sequence ID" value="TDP72368.1"/>
    <property type="molecule type" value="Genomic_DNA"/>
</dbReference>
<dbReference type="Pfam" id="PF01590">
    <property type="entry name" value="GAF"/>
    <property type="match status" value="1"/>
</dbReference>
<protein>
    <submittedName>
        <fullName evidence="2">GAF domain-containing protein</fullName>
    </submittedName>
</protein>
<dbReference type="OrthoDB" id="9157015at2"/>
<evidence type="ECO:0000313" key="2">
    <source>
        <dbReference type="EMBL" id="TDP72368.1"/>
    </source>
</evidence>
<dbReference type="AlphaFoldDB" id="A0A4R6QQI3"/>
<reference evidence="2 3" key="1">
    <citation type="submission" date="2019-03" db="EMBL/GenBank/DDBJ databases">
        <title>Genomic Encyclopedia of Type Strains, Phase IV (KMG-IV): sequencing the most valuable type-strain genomes for metagenomic binning, comparative biology and taxonomic classification.</title>
        <authorList>
            <person name="Goeker M."/>
        </authorList>
    </citation>
    <scope>NUCLEOTIDE SEQUENCE [LARGE SCALE GENOMIC DNA]</scope>
    <source>
        <strain evidence="2 3">DSM 16998</strain>
    </source>
</reference>
<accession>A0A4R6QQI3</accession>
<keyword evidence="3" id="KW-1185">Reference proteome</keyword>
<dbReference type="SUPFAM" id="SSF55781">
    <property type="entry name" value="GAF domain-like"/>
    <property type="match status" value="1"/>
</dbReference>